<gene>
    <name evidence="1" type="ORF">SBA1_30069</name>
</gene>
<reference evidence="2" key="1">
    <citation type="submission" date="2018-02" db="EMBL/GenBank/DDBJ databases">
        <authorList>
            <person name="Hausmann B."/>
        </authorList>
    </citation>
    <scope>NUCLEOTIDE SEQUENCE [LARGE SCALE GENOMIC DNA]</scope>
    <source>
        <strain evidence="2">Peat soil MAG SbA1</strain>
    </source>
</reference>
<evidence type="ECO:0000313" key="1">
    <source>
        <dbReference type="EMBL" id="SPF40218.1"/>
    </source>
</evidence>
<dbReference type="EMBL" id="OMOD01000122">
    <property type="protein sequence ID" value="SPF40218.1"/>
    <property type="molecule type" value="Genomic_DNA"/>
</dbReference>
<accession>A0A2U3KKM4</accession>
<organism evidence="1 2">
    <name type="scientific">Candidatus Sulfotelmatobacter kueseliae</name>
    <dbReference type="NCBI Taxonomy" id="2042962"/>
    <lineage>
        <taxon>Bacteria</taxon>
        <taxon>Pseudomonadati</taxon>
        <taxon>Acidobacteriota</taxon>
        <taxon>Terriglobia</taxon>
        <taxon>Terriglobales</taxon>
        <taxon>Candidatus Korobacteraceae</taxon>
        <taxon>Candidatus Sulfotelmatobacter</taxon>
    </lineage>
</organism>
<dbReference type="AlphaFoldDB" id="A0A2U3KKM4"/>
<dbReference type="Proteomes" id="UP000238701">
    <property type="component" value="Unassembled WGS sequence"/>
</dbReference>
<protein>
    <submittedName>
        <fullName evidence="1">Uncharacterized protein</fullName>
    </submittedName>
</protein>
<proteinExistence type="predicted"/>
<name>A0A2U3KKM4_9BACT</name>
<sequence length="84" mass="8984">MQSSYPICDSDIVLSVMERENAGAGKVGLSWAVDKGLAQEGRMQDAGMPDFARCLAAWAIREITELVGAGSRVDPPPPILPAWL</sequence>
<evidence type="ECO:0000313" key="2">
    <source>
        <dbReference type="Proteomes" id="UP000238701"/>
    </source>
</evidence>